<evidence type="ECO:0000256" key="5">
    <source>
        <dbReference type="ARBA" id="ARBA00023136"/>
    </source>
</evidence>
<feature type="transmembrane region" description="Helical" evidence="6">
    <location>
        <begin position="124"/>
        <end position="146"/>
    </location>
</feature>
<keyword evidence="4 6" id="KW-1133">Transmembrane helix</keyword>
<feature type="transmembrane region" description="Helical" evidence="6">
    <location>
        <begin position="12"/>
        <end position="35"/>
    </location>
</feature>
<reference evidence="7 8" key="1">
    <citation type="submission" date="2018-06" db="EMBL/GenBank/DDBJ databases">
        <title>Genomic Encyclopedia of Type Strains, Phase I: the one thousand microbial genomes (KMG-I) project.</title>
        <authorList>
            <person name="Kyrpides N."/>
        </authorList>
    </citation>
    <scope>NUCLEOTIDE SEQUENCE [LARGE SCALE GENOMIC DNA]</scope>
    <source>
        <strain evidence="7 8">DSM 19573</strain>
    </source>
</reference>
<dbReference type="AlphaFoldDB" id="A0A318YCD8"/>
<comment type="caution">
    <text evidence="7">The sequence shown here is derived from an EMBL/GenBank/DDBJ whole genome shotgun (WGS) entry which is preliminary data.</text>
</comment>
<sequence>MHKKLFQKLQTLGIYFALIILIILFTLMNSSFFSASNFINILRQVSTMGIMAVGAMFVMLTGGVDLSVGTQISIVGISTAYFMVNYGMNPVPAVLLGFAIGIVIGIANGIIVTKTKIPPMIATLGMMQIVKGLSYTICQGLPIFGFPEKFAFIGQGSIGIIPFPIILFILCVLVGSFVLNKTVFGRSLYAIGSNEEASRLSGIQVKRQKLIAYIVCSAFTGIAALITLSRINAGQPISGIGSEMDVLTAIILGGVSFTGGEGKVSGAVAGVLILGVLSNGMVMAGLGEYMQVILKGAVLLFALSLDGLKQRHA</sequence>
<feature type="transmembrane region" description="Helical" evidence="6">
    <location>
        <begin position="90"/>
        <end position="112"/>
    </location>
</feature>
<keyword evidence="8" id="KW-1185">Reference proteome</keyword>
<organism evidence="7 8">
    <name type="scientific">Ruminiclostridium sufflavum DSM 19573</name>
    <dbReference type="NCBI Taxonomy" id="1121337"/>
    <lineage>
        <taxon>Bacteria</taxon>
        <taxon>Bacillati</taxon>
        <taxon>Bacillota</taxon>
        <taxon>Clostridia</taxon>
        <taxon>Eubacteriales</taxon>
        <taxon>Oscillospiraceae</taxon>
        <taxon>Ruminiclostridium</taxon>
    </lineage>
</organism>
<dbReference type="PANTHER" id="PTHR32196">
    <property type="entry name" value="ABC TRANSPORTER PERMEASE PROTEIN YPHD-RELATED-RELATED"/>
    <property type="match status" value="1"/>
</dbReference>
<evidence type="ECO:0000313" key="7">
    <source>
        <dbReference type="EMBL" id="PYG90272.1"/>
    </source>
</evidence>
<evidence type="ECO:0000256" key="4">
    <source>
        <dbReference type="ARBA" id="ARBA00022989"/>
    </source>
</evidence>
<gene>
    <name evidence="7" type="ORF">LY28_00153</name>
</gene>
<accession>A0A318YCD8</accession>
<name>A0A318YCD8_9FIRM</name>
<dbReference type="EMBL" id="QKMR01000001">
    <property type="protein sequence ID" value="PYG90272.1"/>
    <property type="molecule type" value="Genomic_DNA"/>
</dbReference>
<dbReference type="Proteomes" id="UP000248132">
    <property type="component" value="Unassembled WGS sequence"/>
</dbReference>
<keyword evidence="5 6" id="KW-0472">Membrane</keyword>
<feature type="transmembrane region" description="Helical" evidence="6">
    <location>
        <begin position="158"/>
        <end position="179"/>
    </location>
</feature>
<evidence type="ECO:0000313" key="8">
    <source>
        <dbReference type="Proteomes" id="UP000248132"/>
    </source>
</evidence>
<dbReference type="OrthoDB" id="9813906at2"/>
<keyword evidence="2" id="KW-1003">Cell membrane</keyword>
<evidence type="ECO:0000256" key="3">
    <source>
        <dbReference type="ARBA" id="ARBA00022692"/>
    </source>
</evidence>
<feature type="transmembrane region" description="Helical" evidence="6">
    <location>
        <begin position="210"/>
        <end position="231"/>
    </location>
</feature>
<dbReference type="RefSeq" id="WP_110460249.1">
    <property type="nucleotide sequence ID" value="NZ_QKMR01000001.1"/>
</dbReference>
<evidence type="ECO:0000256" key="6">
    <source>
        <dbReference type="SAM" id="Phobius"/>
    </source>
</evidence>
<dbReference type="GO" id="GO:0005886">
    <property type="term" value="C:plasma membrane"/>
    <property type="evidence" value="ECO:0007669"/>
    <property type="project" value="UniProtKB-SubCell"/>
</dbReference>
<dbReference type="Pfam" id="PF02653">
    <property type="entry name" value="BPD_transp_2"/>
    <property type="match status" value="1"/>
</dbReference>
<dbReference type="CDD" id="cd06579">
    <property type="entry name" value="TM_PBP1_transp_AraH_like"/>
    <property type="match status" value="1"/>
</dbReference>
<comment type="subcellular location">
    <subcellularLocation>
        <location evidence="1">Cell membrane</location>
        <topology evidence="1">Multi-pass membrane protein</topology>
    </subcellularLocation>
</comment>
<keyword evidence="3 6" id="KW-0812">Transmembrane</keyword>
<protein>
    <submittedName>
        <fullName evidence="7">Ribose transport system permease protein/inositol transport system permease protein</fullName>
    </submittedName>
</protein>
<evidence type="ECO:0000256" key="2">
    <source>
        <dbReference type="ARBA" id="ARBA00022475"/>
    </source>
</evidence>
<proteinExistence type="predicted"/>
<dbReference type="InterPro" id="IPR001851">
    <property type="entry name" value="ABC_transp_permease"/>
</dbReference>
<evidence type="ECO:0000256" key="1">
    <source>
        <dbReference type="ARBA" id="ARBA00004651"/>
    </source>
</evidence>
<dbReference type="GO" id="GO:0022857">
    <property type="term" value="F:transmembrane transporter activity"/>
    <property type="evidence" value="ECO:0007669"/>
    <property type="project" value="InterPro"/>
</dbReference>
<feature type="transmembrane region" description="Helical" evidence="6">
    <location>
        <begin position="264"/>
        <end position="283"/>
    </location>
</feature>